<comment type="subunit">
    <text evidence="6">Forms a complex with DabB.</text>
</comment>
<sequence length="793" mass="83688">MFMQEIDIAPARLSAILTAAEAAARAIPPAFPLDATVAVNPFLGQAGEEATTAAARLARVAGVSVFRSRAELAAQVAEGRITDDDLAAALIECPSPLKPVDLALLKARMHAPAPAPRALPTVADLAAEAGRTDWPAVIERCIGLWAGGHFDRGQALWMPAPGADPWAAWRAWASRDLTPEIAGLKGFCAHVAALPDTPERAIARAARALGITAEAAETAFHRLLMDLGGWAQHARWLLWQAEQSGRTDPTLAALLAIRLSWEAALLDQHPELSARWAEIVAAHAAPLAPTQDTVIDAILQDAAERAWQRRLAARLDGPASRPAARPALQAAFCIDVRSEPFRRALEAQAPGIETIGFAGFFGLAVAHAPHGSDVVEDHLPALLAPSLRSTSQQPDDAEQAARIGARAIRAWGRFRQAAVSSFAFVEAAGLAYGGKLLKGAFGKAGKPAAPAPAPRFSEELPPARRAEIAAGVLRAMGLRERFAPLVLLVGHGAHVTNNPHESAYHCGACGGHTGAVSARLLASLLNDPATRAHLPEAGISLPEDTRFVAALHDTTTDEVTLFDTDAAPAQATDLAQVQGWLRAAGQQVRAERALRLPGATPASVAARARDWAEIRPEWGLAGCAAFIAAPREVTTGKDLGGRAFLHSYDWTADEGFATLELILTAPVVVASWISLQYYGSSLAPTAFGAGNKLIHNVLGGIGVIEGNGGRLRAGLPWQAVHDGERPAHAPQRLTVLIEAPCEAISQILARHPQVAALFDNGWLHLMKLEGGRIAARYRPGGGWRDETPPAMAA</sequence>
<evidence type="ECO:0000256" key="2">
    <source>
        <dbReference type="ARBA" id="ARBA00022475"/>
    </source>
</evidence>
<evidence type="ECO:0000256" key="6">
    <source>
        <dbReference type="HAMAP-Rule" id="MF_01871"/>
    </source>
</evidence>
<dbReference type="Proteomes" id="UP000193409">
    <property type="component" value="Unassembled WGS sequence"/>
</dbReference>
<dbReference type="OrthoDB" id="9805101at2"/>
<feature type="binding site" evidence="6">
    <location>
        <position position="506"/>
    </location>
    <ligand>
        <name>Zn(2+)</name>
        <dbReference type="ChEBI" id="CHEBI:29105"/>
    </ligand>
</feature>
<dbReference type="HAMAP" id="MF_01871">
    <property type="entry name" value="DabA"/>
    <property type="match status" value="1"/>
</dbReference>
<keyword evidence="2 6" id="KW-1003">Cell membrane</keyword>
<dbReference type="GO" id="GO:0005886">
    <property type="term" value="C:plasma membrane"/>
    <property type="evidence" value="ECO:0007669"/>
    <property type="project" value="UniProtKB-SubCell"/>
</dbReference>
<evidence type="ECO:0000256" key="3">
    <source>
        <dbReference type="ARBA" id="ARBA00022723"/>
    </source>
</evidence>
<dbReference type="AlphaFoldDB" id="A0A1Y5S375"/>
<protein>
    <recommendedName>
        <fullName evidence="6">Probable inorganic carbon transporter subunit DabA</fullName>
    </recommendedName>
</protein>
<keyword evidence="4 6" id="KW-0862">Zinc</keyword>
<organism evidence="7 8">
    <name type="scientific">Pseudoruegeria aquimaris</name>
    <dbReference type="NCBI Taxonomy" id="393663"/>
    <lineage>
        <taxon>Bacteria</taxon>
        <taxon>Pseudomonadati</taxon>
        <taxon>Pseudomonadota</taxon>
        <taxon>Alphaproteobacteria</taxon>
        <taxon>Rhodobacterales</taxon>
        <taxon>Roseobacteraceae</taxon>
        <taxon>Pseudoruegeria</taxon>
    </lineage>
</organism>
<proteinExistence type="inferred from homology"/>
<dbReference type="EMBL" id="FWFQ01000008">
    <property type="protein sequence ID" value="SLN31294.1"/>
    <property type="molecule type" value="Genomic_DNA"/>
</dbReference>
<keyword evidence="8" id="KW-1185">Reference proteome</keyword>
<dbReference type="GO" id="GO:0008270">
    <property type="term" value="F:zinc ion binding"/>
    <property type="evidence" value="ECO:0007669"/>
    <property type="project" value="UniProtKB-UniRule"/>
</dbReference>
<feature type="binding site" evidence="6">
    <location>
        <position position="335"/>
    </location>
    <ligand>
        <name>Zn(2+)</name>
        <dbReference type="ChEBI" id="CHEBI:29105"/>
    </ligand>
</feature>
<reference evidence="7 8" key="1">
    <citation type="submission" date="2017-03" db="EMBL/GenBank/DDBJ databases">
        <authorList>
            <person name="Afonso C.L."/>
            <person name="Miller P.J."/>
            <person name="Scott M.A."/>
            <person name="Spackman E."/>
            <person name="Goraichik I."/>
            <person name="Dimitrov K.M."/>
            <person name="Suarez D.L."/>
            <person name="Swayne D.E."/>
        </authorList>
    </citation>
    <scope>NUCLEOTIDE SEQUENCE [LARGE SCALE GENOMIC DNA]</scope>
    <source>
        <strain evidence="7 8">CECT 7680</strain>
    </source>
</reference>
<evidence type="ECO:0000313" key="7">
    <source>
        <dbReference type="EMBL" id="SLN31294.1"/>
    </source>
</evidence>
<dbReference type="Pfam" id="PF10070">
    <property type="entry name" value="DabA"/>
    <property type="match status" value="1"/>
</dbReference>
<evidence type="ECO:0000313" key="8">
    <source>
        <dbReference type="Proteomes" id="UP000193409"/>
    </source>
</evidence>
<comment type="function">
    <text evidence="6">Part of an energy-coupled inorganic carbon pump.</text>
</comment>
<gene>
    <name evidence="6" type="primary">dabA</name>
    <name evidence="7" type="ORF">PSA7680_01506</name>
</gene>
<dbReference type="PANTHER" id="PTHR38344">
    <property type="entry name" value="UPF0753 PROTEIN AQ_863"/>
    <property type="match status" value="1"/>
</dbReference>
<evidence type="ECO:0000256" key="1">
    <source>
        <dbReference type="ARBA" id="ARBA00022448"/>
    </source>
</evidence>
<keyword evidence="5 6" id="KW-0472">Membrane</keyword>
<evidence type="ECO:0000256" key="5">
    <source>
        <dbReference type="ARBA" id="ARBA00023136"/>
    </source>
</evidence>
<name>A0A1Y5S375_9RHOB</name>
<evidence type="ECO:0000256" key="4">
    <source>
        <dbReference type="ARBA" id="ARBA00022833"/>
    </source>
</evidence>
<feature type="binding site" evidence="6">
    <location>
        <position position="333"/>
    </location>
    <ligand>
        <name>Zn(2+)</name>
        <dbReference type="ChEBI" id="CHEBI:29105"/>
    </ligand>
</feature>
<dbReference type="InterPro" id="IPR018752">
    <property type="entry name" value="DabA"/>
</dbReference>
<dbReference type="PANTHER" id="PTHR38344:SF1">
    <property type="entry name" value="INORGANIC CARBON TRANSPORTER SUBUNIT DABA-RELATED"/>
    <property type="match status" value="1"/>
</dbReference>
<comment type="subcellular location">
    <subcellularLocation>
        <location evidence="6">Cell membrane</location>
        <topology evidence="6">Peripheral membrane protein</topology>
    </subcellularLocation>
</comment>
<comment type="similarity">
    <text evidence="6">Belongs to the inorganic carbon transporter (TC 9.A.2) DabA family.</text>
</comment>
<comment type="cofactor">
    <cofactor evidence="6">
        <name>Zn(2+)</name>
        <dbReference type="ChEBI" id="CHEBI:29105"/>
    </cofactor>
</comment>
<keyword evidence="1 6" id="KW-0813">Transport</keyword>
<feature type="binding site" evidence="6">
    <location>
        <position position="491"/>
    </location>
    <ligand>
        <name>Zn(2+)</name>
        <dbReference type="ChEBI" id="CHEBI:29105"/>
    </ligand>
</feature>
<keyword evidence="3 6" id="KW-0479">Metal-binding</keyword>
<accession>A0A1Y5S375</accession>